<dbReference type="InterPro" id="IPR036390">
    <property type="entry name" value="WH_DNA-bd_sf"/>
</dbReference>
<sequence length="99" mass="10825">MADELETLRGLSRDAFGQSYRLELMLAIARSEDGLVTLSDLANELRLGTSKIQGALSSLVAVGLLSVMPSDDARRRFLLRNRVRLGNGQKNLLPLRAAT</sequence>
<name>A0A5Q5CDE6_MYCSJ</name>
<reference evidence="1" key="1">
    <citation type="submission" date="2007-02" db="EMBL/GenBank/DDBJ databases">
        <title>Complete sequence of Mycobacterium sp. JLS.</title>
        <authorList>
            <consortium name="US DOE Joint Genome Institute"/>
            <person name="Copeland A."/>
            <person name="Lucas S."/>
            <person name="Lapidus A."/>
            <person name="Barry K."/>
            <person name="Detter J.C."/>
            <person name="Glavina del Rio T."/>
            <person name="Hammon N."/>
            <person name="Israni S."/>
            <person name="Dalin E."/>
            <person name="Tice H."/>
            <person name="Pitluck S."/>
            <person name="Chain P."/>
            <person name="Malfatti S."/>
            <person name="Shin M."/>
            <person name="Vergez L."/>
            <person name="Schmutz J."/>
            <person name="Larimer F."/>
            <person name="Land M."/>
            <person name="Hauser L."/>
            <person name="Kyrpides N."/>
            <person name="Mikhailova N."/>
            <person name="Miller C.D."/>
            <person name="Anderson A.J."/>
            <person name="Sims R.C."/>
            <person name="Richardson P."/>
        </authorList>
    </citation>
    <scope>NUCLEOTIDE SEQUENCE [LARGE SCALE GENOMIC DNA]</scope>
    <source>
        <strain evidence="1">JLS</strain>
    </source>
</reference>
<dbReference type="EMBL" id="CP000580">
    <property type="protein sequence ID" value="ABN97232.1"/>
    <property type="molecule type" value="Genomic_DNA"/>
</dbReference>
<dbReference type="InterPro" id="IPR036388">
    <property type="entry name" value="WH-like_DNA-bd_sf"/>
</dbReference>
<dbReference type="KEGG" id="mjl:Mjls_1430"/>
<accession>A0A5Q5CDE6</accession>
<dbReference type="SUPFAM" id="SSF46785">
    <property type="entry name" value="Winged helix' DNA-binding domain"/>
    <property type="match status" value="1"/>
</dbReference>
<gene>
    <name evidence="1" type="ordered locus">Mjls_1430</name>
</gene>
<organism evidence="1">
    <name type="scientific">Mycobacterium sp. (strain JLS)</name>
    <dbReference type="NCBI Taxonomy" id="164757"/>
    <lineage>
        <taxon>Bacteria</taxon>
        <taxon>Bacillati</taxon>
        <taxon>Actinomycetota</taxon>
        <taxon>Actinomycetes</taxon>
        <taxon>Mycobacteriales</taxon>
        <taxon>Mycobacteriaceae</taxon>
        <taxon>Mycobacterium</taxon>
    </lineage>
</organism>
<protein>
    <recommendedName>
        <fullName evidence="2">MarR family transcriptional regulator</fullName>
    </recommendedName>
</protein>
<evidence type="ECO:0008006" key="2">
    <source>
        <dbReference type="Google" id="ProtNLM"/>
    </source>
</evidence>
<dbReference type="AlphaFoldDB" id="A0A5Q5CDE6"/>
<evidence type="ECO:0000313" key="1">
    <source>
        <dbReference type="EMBL" id="ABN97232.1"/>
    </source>
</evidence>
<dbReference type="Gene3D" id="1.10.10.10">
    <property type="entry name" value="Winged helix-like DNA-binding domain superfamily/Winged helix DNA-binding domain"/>
    <property type="match status" value="1"/>
</dbReference>
<proteinExistence type="predicted"/>